<dbReference type="SUPFAM" id="SSF52172">
    <property type="entry name" value="CheY-like"/>
    <property type="match status" value="1"/>
</dbReference>
<dbReference type="PROSITE" id="PS50885">
    <property type="entry name" value="HAMP"/>
    <property type="match status" value="1"/>
</dbReference>
<dbReference type="PANTHER" id="PTHR45339:SF1">
    <property type="entry name" value="HYBRID SIGNAL TRANSDUCTION HISTIDINE KINASE J"/>
    <property type="match status" value="1"/>
</dbReference>
<keyword evidence="7" id="KW-0808">Transferase</keyword>
<evidence type="ECO:0000256" key="11">
    <source>
        <dbReference type="ARBA" id="ARBA00023012"/>
    </source>
</evidence>
<keyword evidence="11" id="KW-0902">Two-component regulatory system</keyword>
<protein>
    <recommendedName>
        <fullName evidence="13">Circadian input-output histidine kinase CikA</fullName>
        <ecNumber evidence="4">2.7.13.3</ecNumber>
    </recommendedName>
</protein>
<gene>
    <name evidence="20" type="ORF">GCM10010912_11730</name>
</gene>
<keyword evidence="9 20" id="KW-0418">Kinase</keyword>
<evidence type="ECO:0000259" key="19">
    <source>
        <dbReference type="PROSITE" id="PS50885"/>
    </source>
</evidence>
<dbReference type="GO" id="GO:0005886">
    <property type="term" value="C:plasma membrane"/>
    <property type="evidence" value="ECO:0007669"/>
    <property type="project" value="UniProtKB-SubCell"/>
</dbReference>
<dbReference type="AlphaFoldDB" id="A0A917C1X3"/>
<comment type="caution">
    <text evidence="20">The sequence shown here is derived from an EMBL/GenBank/DDBJ whole genome shotgun (WGS) entry which is preliminary data.</text>
</comment>
<keyword evidence="16" id="KW-1133">Transmembrane helix</keyword>
<dbReference type="InterPro" id="IPR004358">
    <property type="entry name" value="Sig_transdc_His_kin-like_C"/>
</dbReference>
<comment type="similarity">
    <text evidence="3">In the N-terminal section; belongs to the phytochrome family.</text>
</comment>
<dbReference type="Gene3D" id="3.40.50.2300">
    <property type="match status" value="1"/>
</dbReference>
<dbReference type="RefSeq" id="WP_189022870.1">
    <property type="nucleotide sequence ID" value="NZ_BMKR01000004.1"/>
</dbReference>
<evidence type="ECO:0000256" key="3">
    <source>
        <dbReference type="ARBA" id="ARBA00006402"/>
    </source>
</evidence>
<dbReference type="SMART" id="SM00065">
    <property type="entry name" value="GAF"/>
    <property type="match status" value="1"/>
</dbReference>
<evidence type="ECO:0000313" key="21">
    <source>
        <dbReference type="Proteomes" id="UP000637643"/>
    </source>
</evidence>
<dbReference type="Pfam" id="PF02518">
    <property type="entry name" value="HATPase_c"/>
    <property type="match status" value="1"/>
</dbReference>
<dbReference type="GO" id="GO:0005524">
    <property type="term" value="F:ATP binding"/>
    <property type="evidence" value="ECO:0007669"/>
    <property type="project" value="UniProtKB-KW"/>
</dbReference>
<dbReference type="GO" id="GO:0000155">
    <property type="term" value="F:phosphorelay sensor kinase activity"/>
    <property type="evidence" value="ECO:0007669"/>
    <property type="project" value="InterPro"/>
</dbReference>
<feature type="modified residue" description="4-aspartylphosphate" evidence="14">
    <location>
        <position position="826"/>
    </location>
</feature>
<evidence type="ECO:0000256" key="13">
    <source>
        <dbReference type="ARBA" id="ARBA00074306"/>
    </source>
</evidence>
<dbReference type="SMART" id="SM00448">
    <property type="entry name" value="REC"/>
    <property type="match status" value="1"/>
</dbReference>
<keyword evidence="8" id="KW-0547">Nucleotide-binding</keyword>
<evidence type="ECO:0000256" key="4">
    <source>
        <dbReference type="ARBA" id="ARBA00012438"/>
    </source>
</evidence>
<dbReference type="InterPro" id="IPR011006">
    <property type="entry name" value="CheY-like_superfamily"/>
</dbReference>
<evidence type="ECO:0000256" key="10">
    <source>
        <dbReference type="ARBA" id="ARBA00022840"/>
    </source>
</evidence>
<dbReference type="Pfam" id="PF05227">
    <property type="entry name" value="CHASE3"/>
    <property type="match status" value="1"/>
</dbReference>
<dbReference type="CDD" id="cd19410">
    <property type="entry name" value="HK9-like_sensor"/>
    <property type="match status" value="1"/>
</dbReference>
<dbReference type="SMART" id="SM00387">
    <property type="entry name" value="HATPase_c"/>
    <property type="match status" value="1"/>
</dbReference>
<dbReference type="Gene3D" id="3.30.450.40">
    <property type="match status" value="1"/>
</dbReference>
<keyword evidence="10" id="KW-0067">ATP-binding</keyword>
<reference evidence="20" key="2">
    <citation type="submission" date="2020-09" db="EMBL/GenBank/DDBJ databases">
        <authorList>
            <person name="Sun Q."/>
            <person name="Zhou Y."/>
        </authorList>
    </citation>
    <scope>NUCLEOTIDE SEQUENCE</scope>
    <source>
        <strain evidence="20">CGMCC 1.16134</strain>
    </source>
</reference>
<keyword evidence="16" id="KW-0812">Transmembrane</keyword>
<keyword evidence="5" id="KW-1003">Cell membrane</keyword>
<dbReference type="PROSITE" id="PS50109">
    <property type="entry name" value="HIS_KIN"/>
    <property type="match status" value="1"/>
</dbReference>
<dbReference type="InterPro" id="IPR003660">
    <property type="entry name" value="HAMP_dom"/>
</dbReference>
<dbReference type="Proteomes" id="UP000637643">
    <property type="component" value="Unassembled WGS sequence"/>
</dbReference>
<evidence type="ECO:0000256" key="6">
    <source>
        <dbReference type="ARBA" id="ARBA00022553"/>
    </source>
</evidence>
<dbReference type="CDD" id="cd17546">
    <property type="entry name" value="REC_hyHK_CKI1_RcsC-like"/>
    <property type="match status" value="1"/>
</dbReference>
<dbReference type="EC" id="2.7.13.3" evidence="4"/>
<dbReference type="InterPro" id="IPR003018">
    <property type="entry name" value="GAF"/>
</dbReference>
<dbReference type="InterPro" id="IPR005467">
    <property type="entry name" value="His_kinase_dom"/>
</dbReference>
<dbReference type="Gene3D" id="1.10.287.130">
    <property type="match status" value="1"/>
</dbReference>
<evidence type="ECO:0000256" key="14">
    <source>
        <dbReference type="PROSITE-ProRule" id="PRU00169"/>
    </source>
</evidence>
<evidence type="ECO:0000313" key="20">
    <source>
        <dbReference type="EMBL" id="GGF68361.1"/>
    </source>
</evidence>
<evidence type="ECO:0000256" key="8">
    <source>
        <dbReference type="ARBA" id="ARBA00022741"/>
    </source>
</evidence>
<evidence type="ECO:0000256" key="1">
    <source>
        <dbReference type="ARBA" id="ARBA00000085"/>
    </source>
</evidence>
<reference evidence="20" key="1">
    <citation type="journal article" date="2014" name="Int. J. Syst. Evol. Microbiol.">
        <title>Complete genome sequence of Corynebacterium casei LMG S-19264T (=DSM 44701T), isolated from a smear-ripened cheese.</title>
        <authorList>
            <consortium name="US DOE Joint Genome Institute (JGI-PGF)"/>
            <person name="Walter F."/>
            <person name="Albersmeier A."/>
            <person name="Kalinowski J."/>
            <person name="Ruckert C."/>
        </authorList>
    </citation>
    <scope>NUCLEOTIDE SEQUENCE</scope>
    <source>
        <strain evidence="20">CGMCC 1.16134</strain>
    </source>
</reference>
<dbReference type="SUPFAM" id="SSF55874">
    <property type="entry name" value="ATPase domain of HSP90 chaperone/DNA topoisomerase II/histidine kinase"/>
    <property type="match status" value="1"/>
</dbReference>
<dbReference type="Pfam" id="PF00072">
    <property type="entry name" value="Response_reg"/>
    <property type="match status" value="1"/>
</dbReference>
<feature type="domain" description="Histidine kinase" evidence="17">
    <location>
        <begin position="504"/>
        <end position="734"/>
    </location>
</feature>
<dbReference type="Gene3D" id="6.10.340.10">
    <property type="match status" value="1"/>
</dbReference>
<evidence type="ECO:0000256" key="9">
    <source>
        <dbReference type="ARBA" id="ARBA00022777"/>
    </source>
</evidence>
<dbReference type="SMART" id="SM00388">
    <property type="entry name" value="HisKA"/>
    <property type="match status" value="1"/>
</dbReference>
<accession>A0A917C1X3</accession>
<dbReference type="InterPro" id="IPR029016">
    <property type="entry name" value="GAF-like_dom_sf"/>
</dbReference>
<comment type="subcellular location">
    <subcellularLocation>
        <location evidence="2">Cell membrane</location>
        <topology evidence="2">Multi-pass membrane protein</topology>
    </subcellularLocation>
</comment>
<evidence type="ECO:0000259" key="18">
    <source>
        <dbReference type="PROSITE" id="PS50110"/>
    </source>
</evidence>
<evidence type="ECO:0000256" key="15">
    <source>
        <dbReference type="SAM" id="Coils"/>
    </source>
</evidence>
<dbReference type="InterPro" id="IPR003594">
    <property type="entry name" value="HATPase_dom"/>
</dbReference>
<keyword evidence="12 16" id="KW-0472">Membrane</keyword>
<dbReference type="SUPFAM" id="SSF55781">
    <property type="entry name" value="GAF domain-like"/>
    <property type="match status" value="1"/>
</dbReference>
<comment type="catalytic activity">
    <reaction evidence="1">
        <text>ATP + protein L-histidine = ADP + protein N-phospho-L-histidine.</text>
        <dbReference type="EC" id="2.7.13.3"/>
    </reaction>
</comment>
<feature type="transmembrane region" description="Helical" evidence="16">
    <location>
        <begin position="190"/>
        <end position="217"/>
    </location>
</feature>
<dbReference type="PROSITE" id="PS50110">
    <property type="entry name" value="RESPONSE_REGULATORY"/>
    <property type="match status" value="1"/>
</dbReference>
<dbReference type="Pfam" id="PF00512">
    <property type="entry name" value="HisKA"/>
    <property type="match status" value="1"/>
</dbReference>
<proteinExistence type="inferred from homology"/>
<dbReference type="Pfam" id="PF13185">
    <property type="entry name" value="GAF_2"/>
    <property type="match status" value="1"/>
</dbReference>
<organism evidence="20 21">
    <name type="scientific">Paenibacillus albidus</name>
    <dbReference type="NCBI Taxonomy" id="2041023"/>
    <lineage>
        <taxon>Bacteria</taxon>
        <taxon>Bacillati</taxon>
        <taxon>Bacillota</taxon>
        <taxon>Bacilli</taxon>
        <taxon>Bacillales</taxon>
        <taxon>Paenibacillaceae</taxon>
        <taxon>Paenibacillus</taxon>
    </lineage>
</organism>
<dbReference type="InterPro" id="IPR003661">
    <property type="entry name" value="HisK_dim/P_dom"/>
</dbReference>
<name>A0A917C1X3_9BACL</name>
<evidence type="ECO:0000256" key="12">
    <source>
        <dbReference type="ARBA" id="ARBA00023136"/>
    </source>
</evidence>
<evidence type="ECO:0000256" key="2">
    <source>
        <dbReference type="ARBA" id="ARBA00004651"/>
    </source>
</evidence>
<feature type="domain" description="HAMP" evidence="19">
    <location>
        <begin position="214"/>
        <end position="267"/>
    </location>
</feature>
<dbReference type="EMBL" id="BMKR01000004">
    <property type="protein sequence ID" value="GGF68361.1"/>
    <property type="molecule type" value="Genomic_DNA"/>
</dbReference>
<sequence>MYDKQARGLRIRGKIALGYFLILLMLGLFLIIVSTRITSLEKETVFLSDHDMRVHELTYQIEKSVLDMETGQRGYALTGDVEYLTPYNNGMVKWRIAYAELTDLIADNPAQLQTLNTIEENIEKWIREAGEHVVNLKQLGQNAAVSAYFQKDPGKTIIDFVRTQSEFFRENERTLTMDRIINLKDSNQKLLIMMYILWSLVAVMATLITFIISGMIIKPLGRVIQAIYNIASGGNMSERIVVRTHDEIYELGEATNLLLNTVQQEQWSSEQLNSMALVLQETTDLPLLCRIFVNKLAIMLEMQYGSIYVLDKEDTLKLAYAYAGSKNSTSAAGTPAIAMGEGLVGQCALDKRVLVLEDLPPDFIIHSGLGRTAPRYGIIAPVVFENRTLAVLEIASLTKWAAHHQDLLNQLLKMMGISLNSVITRMEIQKLYSDSQVMNEELQVQSEELQVQSEELQDHTHELMELNNALQHQKAVAESAAADLERYNKQLELSSKYKTEFLANMSHELRTPLNSMLILSQLLAENRSGTLTEEEQNYASVIHSSGSDLLGMINDILDLSKVEAGKMLVELDAVNLTELPSLLQGYFAMTAEQKSLEFTIEIAGGVPDLFFTDEMRLHQILRNILSNAFKFTEKGSVHVTLSKLDQFHSPQYSTDEPVLAFAVKDSGIGISEDKLALIFEAFHQADGTTARKYGGTGLGLSISLQLARLLEGHIDLSSTLGKGSTFTLILPCREKAADAEPAPGGARAEASAALDSGISRSGELFDKHYAQLQGKRVLIVDDDARNIYALNKGLEPYDMDILTAQTGFECLQVIREQPDVDIVLLDIMMPHLDGYDTLSIIREELELQELPIIAISAKTMKEDREKCLAAGATDFIRKPVDLKEVVSGLYRWLSAGHSRTGRKT</sequence>
<dbReference type="CDD" id="cd16922">
    <property type="entry name" value="HATPase_EvgS-ArcB-TorS-like"/>
    <property type="match status" value="1"/>
</dbReference>
<keyword evidence="6 14" id="KW-0597">Phosphoprotein</keyword>
<evidence type="ECO:0000256" key="7">
    <source>
        <dbReference type="ARBA" id="ARBA00022679"/>
    </source>
</evidence>
<dbReference type="CDD" id="cd06225">
    <property type="entry name" value="HAMP"/>
    <property type="match status" value="1"/>
</dbReference>
<dbReference type="InterPro" id="IPR036097">
    <property type="entry name" value="HisK_dim/P_sf"/>
</dbReference>
<dbReference type="CDD" id="cd00082">
    <property type="entry name" value="HisKA"/>
    <property type="match status" value="1"/>
</dbReference>
<dbReference type="Gene3D" id="3.30.565.10">
    <property type="entry name" value="Histidine kinase-like ATPase, C-terminal domain"/>
    <property type="match status" value="1"/>
</dbReference>
<dbReference type="FunFam" id="3.30.565.10:FF:000010">
    <property type="entry name" value="Sensor histidine kinase RcsC"/>
    <property type="match status" value="1"/>
</dbReference>
<evidence type="ECO:0000256" key="5">
    <source>
        <dbReference type="ARBA" id="ARBA00022475"/>
    </source>
</evidence>
<evidence type="ECO:0000256" key="16">
    <source>
        <dbReference type="SAM" id="Phobius"/>
    </source>
</evidence>
<dbReference type="PANTHER" id="PTHR45339">
    <property type="entry name" value="HYBRID SIGNAL TRANSDUCTION HISTIDINE KINASE J"/>
    <property type="match status" value="1"/>
</dbReference>
<dbReference type="InterPro" id="IPR001789">
    <property type="entry name" value="Sig_transdc_resp-reg_receiver"/>
</dbReference>
<feature type="transmembrane region" description="Helical" evidence="16">
    <location>
        <begin position="15"/>
        <end position="33"/>
    </location>
</feature>
<dbReference type="PRINTS" id="PR00344">
    <property type="entry name" value="BCTRLSENSOR"/>
</dbReference>
<feature type="coiled-coil region" evidence="15">
    <location>
        <begin position="437"/>
        <end position="490"/>
    </location>
</feature>
<dbReference type="InterPro" id="IPR036890">
    <property type="entry name" value="HATPase_C_sf"/>
</dbReference>
<dbReference type="InterPro" id="IPR007891">
    <property type="entry name" value="CHASE3"/>
</dbReference>
<dbReference type="SUPFAM" id="SSF47384">
    <property type="entry name" value="Homodimeric domain of signal transducing histidine kinase"/>
    <property type="match status" value="1"/>
</dbReference>
<keyword evidence="21" id="KW-1185">Reference proteome</keyword>
<evidence type="ECO:0000259" key="17">
    <source>
        <dbReference type="PROSITE" id="PS50109"/>
    </source>
</evidence>
<feature type="domain" description="Response regulatory" evidence="18">
    <location>
        <begin position="776"/>
        <end position="893"/>
    </location>
</feature>
<keyword evidence="15" id="KW-0175">Coiled coil</keyword>
<dbReference type="Pfam" id="PF00672">
    <property type="entry name" value="HAMP"/>
    <property type="match status" value="1"/>
</dbReference>